<evidence type="ECO:0000313" key="1">
    <source>
        <dbReference type="EMBL" id="EXM40955.1"/>
    </source>
</evidence>
<dbReference type="PATRIC" id="fig|1341156.4.peg.57"/>
<proteinExistence type="predicted"/>
<dbReference type="AlphaFoldDB" id="A0A011WVD2"/>
<dbReference type="OrthoDB" id="1677957at2"/>
<evidence type="ECO:0000313" key="2">
    <source>
        <dbReference type="Proteomes" id="UP000021369"/>
    </source>
</evidence>
<accession>A0A011WVD2</accession>
<name>A0A011WVD2_RUMAL</name>
<dbReference type="EMBL" id="JEOB01000001">
    <property type="protein sequence ID" value="EXM40955.1"/>
    <property type="molecule type" value="Genomic_DNA"/>
</dbReference>
<reference evidence="1 2" key="1">
    <citation type="submission" date="2013-06" db="EMBL/GenBank/DDBJ databases">
        <title>Rumen cellulosomics: divergent fiber-degrading strategies revealed by comparative genome-wide analysis of six Ruminococcal strains.</title>
        <authorList>
            <person name="Dassa B."/>
            <person name="Borovok I."/>
            <person name="Lamed R."/>
            <person name="Flint H."/>
            <person name="Yeoman C.J."/>
            <person name="White B."/>
            <person name="Bayer E.A."/>
        </authorList>
    </citation>
    <scope>NUCLEOTIDE SEQUENCE [LARGE SCALE GENOMIC DNA]</scope>
    <source>
        <strain evidence="1 2">SY3</strain>
    </source>
</reference>
<dbReference type="SUPFAM" id="SSF48371">
    <property type="entry name" value="ARM repeat"/>
    <property type="match status" value="1"/>
</dbReference>
<comment type="caution">
    <text evidence="1">The sequence shown here is derived from an EMBL/GenBank/DDBJ whole genome shotgun (WGS) entry which is preliminary data.</text>
</comment>
<dbReference type="Proteomes" id="UP000021369">
    <property type="component" value="Unassembled WGS sequence"/>
</dbReference>
<protein>
    <submittedName>
        <fullName evidence="1">Uncharacterized protein</fullName>
    </submittedName>
</protein>
<organism evidence="1 2">
    <name type="scientific">Ruminococcus albus SY3</name>
    <dbReference type="NCBI Taxonomy" id="1341156"/>
    <lineage>
        <taxon>Bacteria</taxon>
        <taxon>Bacillati</taxon>
        <taxon>Bacillota</taxon>
        <taxon>Clostridia</taxon>
        <taxon>Eubacteriales</taxon>
        <taxon>Oscillospiraceae</taxon>
        <taxon>Ruminococcus</taxon>
    </lineage>
</organism>
<sequence>MALTKSAVSAYGEYEQLVGGVNKLFGDASKQLMGYAEEAYKTSGLSANEYMEQATSFSAAMIKSLGGDTKKAAELTDVAMQAMADNVNTFGTSMESVQAAFQGFSKENYTMLDNLKLGYGGTAQGMYQLLSDAAAINDEFARTAQFSMDEKGHLEANFSDIVKAVDIIQEKQGIAGATANEAASTLQGSFAMTKSAWQNLVTGLASPDADLGKLVTKFTESAQFALKNLLPIVKRGLQGVGEMVTELLPEVFKMIPDLLDDILPDLLDTIDVTITEVFPVLIEVLAKNLPKLLTTAAKAGKTIVKSLFTAIDKELSGNKIYDTLKNGLSKLLPVFEEVGGSLMESGKKIFESITELAGKIDFDAIFGAIAKAAETVAPVLKDAGEAIAWLFDNALSPLIEWAANNVIPVAIDALSAAFRIFKKAIEGVKPILSFVWDNFLKPLAEWTGEAVTIALGAVSDALSTIADNFEELDWEGWYEDFDNFAENWKTGAADIGQALLDNAGEIDEFFNTSAFGEGWNEFWQDVGGAVADAVAFVKDNWSDGEQALEDFGAKTFDVVDEFKENWKTGEQSLEDFGAKVFDIVSDFGDNWKTGEKSMEDFGAKAFDVIDKFKTDWKNGAATLKTNITNVGTWFSDLGTKIADLATKAWEWGSDLVTSFIDGIKDSFSDLESTMESFGEMIYDYIHFSEPDKGALSNFETYAPDMVHSFAKGIHDNAHVVENEMQDLSSVMDSALRIPSYTPYRATQTAPTTAQAQGGTITLRMVDNANRLIAEGTAGIIDIINGNTVALSERGLASV</sequence>
<dbReference type="InterPro" id="IPR016024">
    <property type="entry name" value="ARM-type_fold"/>
</dbReference>
<gene>
    <name evidence="1" type="ORF">RASY3_01675</name>
</gene>
<keyword evidence="2" id="KW-1185">Reference proteome</keyword>